<dbReference type="Pfam" id="PF02607">
    <property type="entry name" value="B12-binding_2"/>
    <property type="match status" value="1"/>
</dbReference>
<evidence type="ECO:0000259" key="5">
    <source>
        <dbReference type="PROSITE" id="PS50974"/>
    </source>
</evidence>
<dbReference type="GO" id="GO:0046653">
    <property type="term" value="P:tetrahydrofolate metabolic process"/>
    <property type="evidence" value="ECO:0007669"/>
    <property type="project" value="TreeGrafter"/>
</dbReference>
<evidence type="ECO:0000259" key="7">
    <source>
        <dbReference type="PROSITE" id="PS51337"/>
    </source>
</evidence>
<keyword evidence="1" id="KW-0479">Metal-binding</keyword>
<dbReference type="GO" id="GO:0046872">
    <property type="term" value="F:metal ion binding"/>
    <property type="evidence" value="ECO:0007669"/>
    <property type="project" value="UniProtKB-KW"/>
</dbReference>
<keyword evidence="4" id="KW-0489">Methyltransferase</keyword>
<evidence type="ECO:0000259" key="6">
    <source>
        <dbReference type="PROSITE" id="PS51332"/>
    </source>
</evidence>
<dbReference type="PROSITE" id="PS50974">
    <property type="entry name" value="ADOMET_ACTIVATION"/>
    <property type="match status" value="1"/>
</dbReference>
<dbReference type="GO" id="GO:0050667">
    <property type="term" value="P:homocysteine metabolic process"/>
    <property type="evidence" value="ECO:0007669"/>
    <property type="project" value="TreeGrafter"/>
</dbReference>
<dbReference type="GO" id="GO:0008705">
    <property type="term" value="F:methionine synthase activity"/>
    <property type="evidence" value="ECO:0007669"/>
    <property type="project" value="InterPro"/>
</dbReference>
<dbReference type="PANTHER" id="PTHR45833">
    <property type="entry name" value="METHIONINE SYNTHASE"/>
    <property type="match status" value="1"/>
</dbReference>
<protein>
    <submittedName>
        <fullName evidence="8">Methionine synthase</fullName>
    </submittedName>
</protein>
<dbReference type="PANTHER" id="PTHR45833:SF1">
    <property type="entry name" value="METHIONINE SYNTHASE"/>
    <property type="match status" value="1"/>
</dbReference>
<dbReference type="Pfam" id="PF02965">
    <property type="entry name" value="Met_synt_B12"/>
    <property type="match status" value="1"/>
</dbReference>
<evidence type="ECO:0000256" key="4">
    <source>
        <dbReference type="PROSITE-ProRule" id="PRU00346"/>
    </source>
</evidence>
<dbReference type="Gene3D" id="3.40.50.280">
    <property type="entry name" value="Cobalamin-binding domain"/>
    <property type="match status" value="2"/>
</dbReference>
<feature type="non-terminal residue" evidence="8">
    <location>
        <position position="422"/>
    </location>
</feature>
<dbReference type="InterPro" id="IPR036724">
    <property type="entry name" value="Cobalamin-bd_sf"/>
</dbReference>
<evidence type="ECO:0000313" key="9">
    <source>
        <dbReference type="Proteomes" id="UP001174909"/>
    </source>
</evidence>
<dbReference type="InterPro" id="IPR003759">
    <property type="entry name" value="Cbl-bd_cap"/>
</dbReference>
<dbReference type="InterPro" id="IPR050554">
    <property type="entry name" value="Met_Synthase/Corrinoid"/>
</dbReference>
<dbReference type="Gene3D" id="3.10.196.10">
    <property type="entry name" value="Vitamin B12-dependent methionine synthase, activation domain"/>
    <property type="match status" value="1"/>
</dbReference>
<dbReference type="InterPro" id="IPR037010">
    <property type="entry name" value="VitB12-dep_Met_synth_activ_sf"/>
</dbReference>
<keyword evidence="9" id="KW-1185">Reference proteome</keyword>
<dbReference type="SUPFAM" id="SSF56507">
    <property type="entry name" value="Methionine synthase activation domain-like"/>
    <property type="match status" value="1"/>
</dbReference>
<evidence type="ECO:0000313" key="8">
    <source>
        <dbReference type="EMBL" id="CAI8024564.1"/>
    </source>
</evidence>
<name>A0AA35WL98_GEOBA</name>
<dbReference type="Gene3D" id="1.10.1240.10">
    <property type="entry name" value="Methionine synthase domain"/>
    <property type="match status" value="1"/>
</dbReference>
<proteinExistence type="predicted"/>
<dbReference type="PROSITE" id="PS51332">
    <property type="entry name" value="B12_BINDING"/>
    <property type="match status" value="1"/>
</dbReference>
<sequence>MDEVGRQFNANQLIVAEVLQSAEAMKFAVAHLEPHMERTDAALRGRILLATVKGDVHDIGKNLVEIILSNNGYSVINLGIKVAAQELIAGYREHQPDIIGPDFRAAGIAAPVLVGGAALSNRFTRLRIAPEYGGLVAYSPDAMSGLALANTIQDADERERLLARILPAATDLRLHVLEDFDLDEIFGYINPQMLYVRHLGYRGRFWDALRAEEPKAVELRQQVQRVEDMMLSRSDIGASAVFKFFPCRSEGQWLIVYEPDGKAELERFYLHGSRNARDFAWPTTRGRPARVRNDYLAMFTTTVGPGSGIVRTVEERGQVPGFAHVASPGHRIGGGFCGVAPQADPHHVEHRRTVGLKVNGEDELRDLFRANYHGKRFSFGYPACPRLEDQEKLFSLLDVTASIGVELTDGYMMDPEGSVSAV</sequence>
<dbReference type="GO" id="GO:0005829">
    <property type="term" value="C:cytosol"/>
    <property type="evidence" value="ECO:0007669"/>
    <property type="project" value="TreeGrafter"/>
</dbReference>
<keyword evidence="2" id="KW-0677">Repeat</keyword>
<evidence type="ECO:0000256" key="3">
    <source>
        <dbReference type="ARBA" id="ARBA00023285"/>
    </source>
</evidence>
<dbReference type="AlphaFoldDB" id="A0AA35WL98"/>
<dbReference type="SUPFAM" id="SSF52242">
    <property type="entry name" value="Cobalamin (vitamin B12)-binding domain"/>
    <property type="match status" value="1"/>
</dbReference>
<evidence type="ECO:0000256" key="1">
    <source>
        <dbReference type="ARBA" id="ARBA00022723"/>
    </source>
</evidence>
<organism evidence="8 9">
    <name type="scientific">Geodia barretti</name>
    <name type="common">Barrett's horny sponge</name>
    <dbReference type="NCBI Taxonomy" id="519541"/>
    <lineage>
        <taxon>Eukaryota</taxon>
        <taxon>Metazoa</taxon>
        <taxon>Porifera</taxon>
        <taxon>Demospongiae</taxon>
        <taxon>Heteroscleromorpha</taxon>
        <taxon>Tetractinellida</taxon>
        <taxon>Astrophorina</taxon>
        <taxon>Geodiidae</taxon>
        <taxon>Geodia</taxon>
    </lineage>
</organism>
<feature type="domain" description="B12-binding" evidence="6">
    <location>
        <begin position="44"/>
        <end position="173"/>
    </location>
</feature>
<gene>
    <name evidence="8" type="ORF">GBAR_LOCUS14267</name>
</gene>
<reference evidence="8" key="1">
    <citation type="submission" date="2023-03" db="EMBL/GenBank/DDBJ databases">
        <authorList>
            <person name="Steffen K."/>
            <person name="Cardenas P."/>
        </authorList>
    </citation>
    <scope>NUCLEOTIDE SEQUENCE</scope>
</reference>
<dbReference type="PROSITE" id="PS51337">
    <property type="entry name" value="B12_BINDING_NTER"/>
    <property type="match status" value="1"/>
</dbReference>
<keyword evidence="3" id="KW-0170">Cobalt</keyword>
<feature type="domain" description="AdoMet activation" evidence="5">
    <location>
        <begin position="140"/>
        <end position="422"/>
    </location>
</feature>
<comment type="caution">
    <text evidence="8">The sequence shown here is derived from an EMBL/GenBank/DDBJ whole genome shotgun (WGS) entry which is preliminary data.</text>
</comment>
<feature type="domain" description="B12-binding N-terminal" evidence="7">
    <location>
        <begin position="1"/>
        <end position="44"/>
    </location>
</feature>
<dbReference type="GO" id="GO:0031419">
    <property type="term" value="F:cobalamin binding"/>
    <property type="evidence" value="ECO:0007669"/>
    <property type="project" value="InterPro"/>
</dbReference>
<dbReference type="GO" id="GO:0032259">
    <property type="term" value="P:methylation"/>
    <property type="evidence" value="ECO:0007669"/>
    <property type="project" value="UniProtKB-KW"/>
</dbReference>
<keyword evidence="4" id="KW-0808">Transferase</keyword>
<dbReference type="Proteomes" id="UP001174909">
    <property type="component" value="Unassembled WGS sequence"/>
</dbReference>
<dbReference type="EMBL" id="CASHTH010002086">
    <property type="protein sequence ID" value="CAI8024564.1"/>
    <property type="molecule type" value="Genomic_DNA"/>
</dbReference>
<evidence type="ECO:0000256" key="2">
    <source>
        <dbReference type="ARBA" id="ARBA00022737"/>
    </source>
</evidence>
<dbReference type="InterPro" id="IPR036594">
    <property type="entry name" value="Meth_synthase_dom"/>
</dbReference>
<dbReference type="InterPro" id="IPR004223">
    <property type="entry name" value="VitB12-dep_Met_synth_activ_dom"/>
</dbReference>
<dbReference type="Pfam" id="PF02310">
    <property type="entry name" value="B12-binding"/>
    <property type="match status" value="1"/>
</dbReference>
<dbReference type="InterPro" id="IPR006158">
    <property type="entry name" value="Cobalamin-bd"/>
</dbReference>
<dbReference type="SUPFAM" id="SSF47644">
    <property type="entry name" value="Methionine synthase domain"/>
    <property type="match status" value="1"/>
</dbReference>
<accession>A0AA35WL98</accession>